<name>A0AAU9S941_THLAR</name>
<dbReference type="Proteomes" id="UP000836841">
    <property type="component" value="Chromosome 4"/>
</dbReference>
<evidence type="ECO:0000313" key="5">
    <source>
        <dbReference type="Proteomes" id="UP000836841"/>
    </source>
</evidence>
<feature type="domain" description="PI4-kinase N-terminal" evidence="3">
    <location>
        <begin position="261"/>
        <end position="316"/>
    </location>
</feature>
<sequence>RIRSNSRRNWLGYAAVVRKRNATRRIQNPEWFLGVISTRFRSFLGSSPRTQNRLTIVRIPSMICSALCLRRFALPFLRGGSIAGIRHGSISKAFLVAPSQIFPWILQSDGDKLITMLLDQQQVVSLEEESIESLENHQVRFLGEAIVVKKAETGMNKAQFWKLESMPNCCSENENRWKNFKDDETYSKPRRNALFVEPSPFSSTGFETFTNYRIRVIVVTTHEGVPEEFYGAKACEELFSNLISGIAKIAVARGGQPLGLQSVFKTSCEIIESGWAKDRALVDTFIIGLASVIRERNDDKEQADREKQVRLLADLNELAVDRWGRVKVAEEPTYITVKEDNNLERRSLLMLLVIIAWFILLGVQGDEESSF</sequence>
<dbReference type="EMBL" id="OU466860">
    <property type="protein sequence ID" value="CAH2057891.1"/>
    <property type="molecule type" value="Genomic_DNA"/>
</dbReference>
<proteinExistence type="inferred from homology"/>
<comment type="similarity">
    <text evidence="1">Belongs to the PI3/PI4-kinase family. Type III PI4K subfamily.</text>
</comment>
<organism evidence="4 5">
    <name type="scientific">Thlaspi arvense</name>
    <name type="common">Field penny-cress</name>
    <dbReference type="NCBI Taxonomy" id="13288"/>
    <lineage>
        <taxon>Eukaryota</taxon>
        <taxon>Viridiplantae</taxon>
        <taxon>Streptophyta</taxon>
        <taxon>Embryophyta</taxon>
        <taxon>Tracheophyta</taxon>
        <taxon>Spermatophyta</taxon>
        <taxon>Magnoliopsida</taxon>
        <taxon>eudicotyledons</taxon>
        <taxon>Gunneridae</taxon>
        <taxon>Pentapetalae</taxon>
        <taxon>rosids</taxon>
        <taxon>malvids</taxon>
        <taxon>Brassicales</taxon>
        <taxon>Brassicaceae</taxon>
        <taxon>Thlaspideae</taxon>
        <taxon>Thlaspi</taxon>
    </lineage>
</organism>
<feature type="non-terminal residue" evidence="4">
    <location>
        <position position="1"/>
    </location>
</feature>
<gene>
    <name evidence="4" type="ORF">TAV2_LOCUS13149</name>
</gene>
<keyword evidence="2" id="KW-0812">Transmembrane</keyword>
<keyword evidence="5" id="KW-1185">Reference proteome</keyword>
<accession>A0AAU9S941</accession>
<keyword evidence="2" id="KW-0472">Membrane</keyword>
<keyword evidence="2" id="KW-1133">Transmembrane helix</keyword>
<evidence type="ECO:0000313" key="4">
    <source>
        <dbReference type="EMBL" id="CAH2057891.1"/>
    </source>
</evidence>
<dbReference type="AlphaFoldDB" id="A0AAU9S941"/>
<reference evidence="4 5" key="1">
    <citation type="submission" date="2022-03" db="EMBL/GenBank/DDBJ databases">
        <authorList>
            <person name="Nunn A."/>
            <person name="Chopra R."/>
            <person name="Nunn A."/>
            <person name="Contreras Garrido A."/>
        </authorList>
    </citation>
    <scope>NUCLEOTIDE SEQUENCE [LARGE SCALE GENOMIC DNA]</scope>
</reference>
<evidence type="ECO:0000256" key="1">
    <source>
        <dbReference type="ARBA" id="ARBA00006209"/>
    </source>
</evidence>
<dbReference type="Pfam" id="PF19274">
    <property type="entry name" value="PI4K_N"/>
    <property type="match status" value="1"/>
</dbReference>
<evidence type="ECO:0000259" key="3">
    <source>
        <dbReference type="Pfam" id="PF19274"/>
    </source>
</evidence>
<feature type="transmembrane region" description="Helical" evidence="2">
    <location>
        <begin position="348"/>
        <end position="365"/>
    </location>
</feature>
<protein>
    <recommendedName>
        <fullName evidence="3">PI4-kinase N-terminal domain-containing protein</fullName>
    </recommendedName>
</protein>
<evidence type="ECO:0000256" key="2">
    <source>
        <dbReference type="SAM" id="Phobius"/>
    </source>
</evidence>
<dbReference type="InterPro" id="IPR045495">
    <property type="entry name" value="PI4K_N"/>
</dbReference>